<evidence type="ECO:0000256" key="4">
    <source>
        <dbReference type="ARBA" id="ARBA00022747"/>
    </source>
</evidence>
<organism evidence="6 7">
    <name type="scientific">Syntrophomonas zehnderi OL-4</name>
    <dbReference type="NCBI Taxonomy" id="690567"/>
    <lineage>
        <taxon>Bacteria</taxon>
        <taxon>Bacillati</taxon>
        <taxon>Bacillota</taxon>
        <taxon>Clostridia</taxon>
        <taxon>Eubacteriales</taxon>
        <taxon>Syntrophomonadaceae</taxon>
        <taxon>Syntrophomonas</taxon>
    </lineage>
</organism>
<dbReference type="GO" id="GO:0032259">
    <property type="term" value="P:methylation"/>
    <property type="evidence" value="ECO:0007669"/>
    <property type="project" value="UniProtKB-KW"/>
</dbReference>
<evidence type="ECO:0000313" key="6">
    <source>
        <dbReference type="EMBL" id="CFX63885.1"/>
    </source>
</evidence>
<dbReference type="PRINTS" id="PR00506">
    <property type="entry name" value="D21N6MTFRASE"/>
</dbReference>
<name>A0A0E4GDV2_9FIRM</name>
<proteinExistence type="predicted"/>
<evidence type="ECO:0000256" key="1">
    <source>
        <dbReference type="ARBA" id="ARBA00022603"/>
    </source>
</evidence>
<dbReference type="OrthoDB" id="9800801at2"/>
<dbReference type="Pfam" id="PF01555">
    <property type="entry name" value="N6_N4_Mtase"/>
    <property type="match status" value="1"/>
</dbReference>
<evidence type="ECO:0000256" key="2">
    <source>
        <dbReference type="ARBA" id="ARBA00022679"/>
    </source>
</evidence>
<dbReference type="SUPFAM" id="SSF53335">
    <property type="entry name" value="S-adenosyl-L-methionine-dependent methyltransferases"/>
    <property type="match status" value="1"/>
</dbReference>
<evidence type="ECO:0000313" key="7">
    <source>
        <dbReference type="Proteomes" id="UP000045545"/>
    </source>
</evidence>
<keyword evidence="2" id="KW-0808">Transferase</keyword>
<evidence type="ECO:0000259" key="5">
    <source>
        <dbReference type="Pfam" id="PF01555"/>
    </source>
</evidence>
<dbReference type="AlphaFoldDB" id="A0A0E4GDV2"/>
<dbReference type="RefSeq" id="WP_084691513.1">
    <property type="nucleotide sequence ID" value="NZ_CGIH01000027.1"/>
</dbReference>
<reference evidence="6 7" key="1">
    <citation type="submission" date="2015-03" db="EMBL/GenBank/DDBJ databases">
        <authorList>
            <person name="Murphy D."/>
        </authorList>
    </citation>
    <scope>NUCLEOTIDE SEQUENCE [LARGE SCALE GENOMIC DNA]</scope>
    <source>
        <strain evidence="6 7">OL-4</strain>
    </source>
</reference>
<accession>A0A0E4GDV2</accession>
<keyword evidence="3" id="KW-0949">S-adenosyl-L-methionine</keyword>
<dbReference type="InterPro" id="IPR002295">
    <property type="entry name" value="N4/N6-MTase_EcoPI_Mod-like"/>
</dbReference>
<dbReference type="GO" id="GO:0008170">
    <property type="term" value="F:N-methyltransferase activity"/>
    <property type="evidence" value="ECO:0007669"/>
    <property type="project" value="InterPro"/>
</dbReference>
<keyword evidence="1 6" id="KW-0489">Methyltransferase</keyword>
<dbReference type="GO" id="GO:0009307">
    <property type="term" value="P:DNA restriction-modification system"/>
    <property type="evidence" value="ECO:0007669"/>
    <property type="project" value="UniProtKB-KW"/>
</dbReference>
<dbReference type="STRING" id="690567.1557"/>
<dbReference type="Proteomes" id="UP000045545">
    <property type="component" value="Unassembled WGS sequence"/>
</dbReference>
<evidence type="ECO:0000256" key="3">
    <source>
        <dbReference type="ARBA" id="ARBA00022691"/>
    </source>
</evidence>
<protein>
    <submittedName>
        <fullName evidence="6">DNA methylase N-4/N-6</fullName>
    </submittedName>
</protein>
<dbReference type="Gene3D" id="3.40.50.150">
    <property type="entry name" value="Vaccinia Virus protein VP39"/>
    <property type="match status" value="1"/>
</dbReference>
<sequence length="478" mass="55247">MSEKTASTSVYFNHESRDNIKPSANTVRLMWQGKDSPAPVENKPDFALLERVFPHTPDEPTQSGGVDFNSAADLDSAILNQYYWGDNLDVLEYLLGSPDTPRPRMIYIDPPYMSQARYRSVIKGKKAGQPSFERNAFTDQWDIDAYLSMLYPRLKLMQQILHEHGSIFVHVDWHVSHYVRVLLDEIFGRGNFINEIVWCYSGGSNTKKHLQRKHDMIFWYARSQEYTFQPQYRPYTQGTLARGLTAIKGSNYRLSERGAILQDWWTDINKILSPTAFENLHYPTQKPRQLLRRLIDMATSPGDLVADFFGGSGTTAEVCEQSDRRWLICDNSQLALQTSLKRLIKAQAGSFLIFANPLTNTIPNQKQTGVILIKTPVIKDCGSNYYWLSVGIDFFKPPQLPDNWNERNFADCIEFWEIDIDYNQPVFNSCYQVVRKKKQAEIELDISFYLPKKNAYTIAIKVYDYHADQTIKLLHFLP</sequence>
<gene>
    <name evidence="6" type="ORF">1557</name>
</gene>
<dbReference type="InterPro" id="IPR002941">
    <property type="entry name" value="DNA_methylase_N4/N6"/>
</dbReference>
<keyword evidence="4" id="KW-0680">Restriction system</keyword>
<dbReference type="InterPro" id="IPR029063">
    <property type="entry name" value="SAM-dependent_MTases_sf"/>
</dbReference>
<feature type="domain" description="DNA methylase N-4/N-6" evidence="5">
    <location>
        <begin position="105"/>
        <end position="333"/>
    </location>
</feature>
<dbReference type="EMBL" id="CGIH01000027">
    <property type="protein sequence ID" value="CFX63885.1"/>
    <property type="molecule type" value="Genomic_DNA"/>
</dbReference>
<keyword evidence="7" id="KW-1185">Reference proteome</keyword>
<dbReference type="GO" id="GO:0003677">
    <property type="term" value="F:DNA binding"/>
    <property type="evidence" value="ECO:0007669"/>
    <property type="project" value="InterPro"/>
</dbReference>